<evidence type="ECO:0000313" key="2">
    <source>
        <dbReference type="Proteomes" id="UP000800200"/>
    </source>
</evidence>
<dbReference type="EMBL" id="ML994697">
    <property type="protein sequence ID" value="KAF2176976.1"/>
    <property type="molecule type" value="Genomic_DNA"/>
</dbReference>
<gene>
    <name evidence="1" type="ORF">K469DRAFT_697609</name>
</gene>
<reference evidence="1" key="1">
    <citation type="journal article" date="2020" name="Stud. Mycol.">
        <title>101 Dothideomycetes genomes: a test case for predicting lifestyles and emergence of pathogens.</title>
        <authorList>
            <person name="Haridas S."/>
            <person name="Albert R."/>
            <person name="Binder M."/>
            <person name="Bloem J."/>
            <person name="Labutti K."/>
            <person name="Salamov A."/>
            <person name="Andreopoulos B."/>
            <person name="Baker S."/>
            <person name="Barry K."/>
            <person name="Bills G."/>
            <person name="Bluhm B."/>
            <person name="Cannon C."/>
            <person name="Castanera R."/>
            <person name="Culley D."/>
            <person name="Daum C."/>
            <person name="Ezra D."/>
            <person name="Gonzalez J."/>
            <person name="Henrissat B."/>
            <person name="Kuo A."/>
            <person name="Liang C."/>
            <person name="Lipzen A."/>
            <person name="Lutzoni F."/>
            <person name="Magnuson J."/>
            <person name="Mondo S."/>
            <person name="Nolan M."/>
            <person name="Ohm R."/>
            <person name="Pangilinan J."/>
            <person name="Park H.-J."/>
            <person name="Ramirez L."/>
            <person name="Alfaro M."/>
            <person name="Sun H."/>
            <person name="Tritt A."/>
            <person name="Yoshinaga Y."/>
            <person name="Zwiers L.-H."/>
            <person name="Turgeon B."/>
            <person name="Goodwin S."/>
            <person name="Spatafora J."/>
            <person name="Crous P."/>
            <person name="Grigoriev I."/>
        </authorList>
    </citation>
    <scope>NUCLEOTIDE SEQUENCE</scope>
    <source>
        <strain evidence="1">CBS 207.26</strain>
    </source>
</reference>
<dbReference type="AlphaFoldDB" id="A0A6A6DHA8"/>
<organism evidence="1 2">
    <name type="scientific">Zopfia rhizophila CBS 207.26</name>
    <dbReference type="NCBI Taxonomy" id="1314779"/>
    <lineage>
        <taxon>Eukaryota</taxon>
        <taxon>Fungi</taxon>
        <taxon>Dikarya</taxon>
        <taxon>Ascomycota</taxon>
        <taxon>Pezizomycotina</taxon>
        <taxon>Dothideomycetes</taxon>
        <taxon>Dothideomycetes incertae sedis</taxon>
        <taxon>Zopfiaceae</taxon>
        <taxon>Zopfia</taxon>
    </lineage>
</organism>
<proteinExistence type="predicted"/>
<keyword evidence="2" id="KW-1185">Reference proteome</keyword>
<protein>
    <submittedName>
        <fullName evidence="1">Uncharacterized protein</fullName>
    </submittedName>
</protein>
<dbReference type="Proteomes" id="UP000800200">
    <property type="component" value="Unassembled WGS sequence"/>
</dbReference>
<name>A0A6A6DHA8_9PEZI</name>
<sequence>MSLTIPTIFNDSSYAALSQVGFPNGLYTNNSPFYQSAAASSAMFTYSLNHCKESAARQVRRRISKHIASVMNDGHEYERDEIRVVVFIEEASSKAMSEIKTITVEALSNPNARVFDSVDPAIAVAHGQAHFTRDVMRYPREYGGIHYKAPPLPEGVEHNEL</sequence>
<evidence type="ECO:0000313" key="1">
    <source>
        <dbReference type="EMBL" id="KAF2176976.1"/>
    </source>
</evidence>
<accession>A0A6A6DHA8</accession>